<organism evidence="3 4">
    <name type="scientific">Vigna mungo</name>
    <name type="common">Black gram</name>
    <name type="synonym">Phaseolus mungo</name>
    <dbReference type="NCBI Taxonomy" id="3915"/>
    <lineage>
        <taxon>Eukaryota</taxon>
        <taxon>Viridiplantae</taxon>
        <taxon>Streptophyta</taxon>
        <taxon>Embryophyta</taxon>
        <taxon>Tracheophyta</taxon>
        <taxon>Spermatophyta</taxon>
        <taxon>Magnoliopsida</taxon>
        <taxon>eudicotyledons</taxon>
        <taxon>Gunneridae</taxon>
        <taxon>Pentapetalae</taxon>
        <taxon>rosids</taxon>
        <taxon>fabids</taxon>
        <taxon>Fabales</taxon>
        <taxon>Fabaceae</taxon>
        <taxon>Papilionoideae</taxon>
        <taxon>50 kb inversion clade</taxon>
        <taxon>NPAAA clade</taxon>
        <taxon>indigoferoid/millettioid clade</taxon>
        <taxon>Phaseoleae</taxon>
        <taxon>Vigna</taxon>
    </lineage>
</organism>
<dbReference type="EMBL" id="CP144691">
    <property type="protein sequence ID" value="WVY94399.1"/>
    <property type="molecule type" value="Genomic_DNA"/>
</dbReference>
<reference evidence="3 4" key="1">
    <citation type="journal article" date="2023" name="Life. Sci Alliance">
        <title>Evolutionary insights into 3D genome organization and epigenetic landscape of Vigna mungo.</title>
        <authorList>
            <person name="Junaid A."/>
            <person name="Singh B."/>
            <person name="Bhatia S."/>
        </authorList>
    </citation>
    <scope>NUCLEOTIDE SEQUENCE [LARGE SCALE GENOMIC DNA]</scope>
    <source>
        <strain evidence="3">Urdbean</strain>
    </source>
</reference>
<dbReference type="PANTHER" id="PTHR43690">
    <property type="entry name" value="NARDILYSIN"/>
    <property type="match status" value="1"/>
</dbReference>
<evidence type="ECO:0000313" key="4">
    <source>
        <dbReference type="Proteomes" id="UP001374535"/>
    </source>
</evidence>
<evidence type="ECO:0000256" key="1">
    <source>
        <dbReference type="ARBA" id="ARBA00022723"/>
    </source>
</evidence>
<proteinExistence type="predicted"/>
<dbReference type="SUPFAM" id="SSF63411">
    <property type="entry name" value="LuxS/MPP-like metallohydrolase"/>
    <property type="match status" value="1"/>
</dbReference>
<dbReference type="PANTHER" id="PTHR43690:SF18">
    <property type="entry name" value="INSULIN-DEGRADING ENZYME-RELATED"/>
    <property type="match status" value="1"/>
</dbReference>
<dbReference type="Gene3D" id="3.30.830.10">
    <property type="entry name" value="Metalloenzyme, LuxS/M16 peptidase-like"/>
    <property type="match status" value="2"/>
</dbReference>
<dbReference type="GO" id="GO:0046872">
    <property type="term" value="F:metal ion binding"/>
    <property type="evidence" value="ECO:0007669"/>
    <property type="project" value="UniProtKB-KW"/>
</dbReference>
<dbReference type="Proteomes" id="UP001374535">
    <property type="component" value="Chromosome 10"/>
</dbReference>
<dbReference type="InterPro" id="IPR050626">
    <property type="entry name" value="Peptidase_M16"/>
</dbReference>
<dbReference type="GO" id="GO:0005829">
    <property type="term" value="C:cytosol"/>
    <property type="evidence" value="ECO:0007669"/>
    <property type="project" value="TreeGrafter"/>
</dbReference>
<evidence type="ECO:0000313" key="3">
    <source>
        <dbReference type="EMBL" id="WVY94399.1"/>
    </source>
</evidence>
<keyword evidence="4" id="KW-1185">Reference proteome</keyword>
<name>A0AAQ3MPF8_VIGMU</name>
<feature type="domain" description="Peptidase M16 middle/third" evidence="2">
    <location>
        <begin position="7"/>
        <end position="132"/>
    </location>
</feature>
<gene>
    <name evidence="3" type="ORF">V8G54_033487</name>
</gene>
<dbReference type="InterPro" id="IPR011249">
    <property type="entry name" value="Metalloenz_LuxS/M16"/>
</dbReference>
<dbReference type="AlphaFoldDB" id="A0AAQ3MPF8"/>
<protein>
    <recommendedName>
        <fullName evidence="2">Peptidase M16 middle/third domain-containing protein</fullName>
    </recommendedName>
</protein>
<evidence type="ECO:0000259" key="2">
    <source>
        <dbReference type="Pfam" id="PF16187"/>
    </source>
</evidence>
<accession>A0AAQ3MPF8</accession>
<dbReference type="InterPro" id="IPR032632">
    <property type="entry name" value="Peptidase_M16_M"/>
</dbReference>
<dbReference type="Pfam" id="PF16187">
    <property type="entry name" value="Peptidase_M16_M"/>
    <property type="match status" value="1"/>
</dbReference>
<keyword evidence="1" id="KW-0479">Metal-binding</keyword>
<sequence>MMSEDFQNEPWFGSRYVEEDISQKMMELWRNPPEIDASLHLPSKNEFIPSDFSIRASDTCADDFANSTSPRCIVDEALIKFWYKPDYTFKVPRANTYFRISMKGGYACVKSCVLSELFIHLLKDELNGITYQVNYLFIYKKQQAIKEDGKFT</sequence>